<sequence>MDLFAELGEKPWSVTAVSLDNEIRRLELVEQAISKSDVEIIPAILEHNDVGNVSDIDEL</sequence>
<proteinExistence type="predicted"/>
<evidence type="ECO:0000313" key="1">
    <source>
        <dbReference type="EMBL" id="GGY79642.1"/>
    </source>
</evidence>
<dbReference type="Proteomes" id="UP000619761">
    <property type="component" value="Unassembled WGS sequence"/>
</dbReference>
<protein>
    <submittedName>
        <fullName evidence="1">Uncharacterized protein</fullName>
    </submittedName>
</protein>
<organism evidence="1 2">
    <name type="scientific">Cellvibrio zantedeschiae</name>
    <dbReference type="NCBI Taxonomy" id="1237077"/>
    <lineage>
        <taxon>Bacteria</taxon>
        <taxon>Pseudomonadati</taxon>
        <taxon>Pseudomonadota</taxon>
        <taxon>Gammaproteobacteria</taxon>
        <taxon>Cellvibrionales</taxon>
        <taxon>Cellvibrionaceae</taxon>
        <taxon>Cellvibrio</taxon>
    </lineage>
</organism>
<reference evidence="2" key="1">
    <citation type="journal article" date="2019" name="Int. J. Syst. Evol. Microbiol.">
        <title>The Global Catalogue of Microorganisms (GCM) 10K type strain sequencing project: providing services to taxonomists for standard genome sequencing and annotation.</title>
        <authorList>
            <consortium name="The Broad Institute Genomics Platform"/>
            <consortium name="The Broad Institute Genome Sequencing Center for Infectious Disease"/>
            <person name="Wu L."/>
            <person name="Ma J."/>
        </authorList>
    </citation>
    <scope>NUCLEOTIDE SEQUENCE [LARGE SCALE GENOMIC DNA]</scope>
    <source>
        <strain evidence="2">KCTC 32239</strain>
    </source>
</reference>
<gene>
    <name evidence="1" type="ORF">GCM10011613_25680</name>
</gene>
<comment type="caution">
    <text evidence="1">The sequence shown here is derived from an EMBL/GenBank/DDBJ whole genome shotgun (WGS) entry which is preliminary data.</text>
</comment>
<accession>A0ABQ3B5W3</accession>
<keyword evidence="2" id="KW-1185">Reference proteome</keyword>
<evidence type="ECO:0000313" key="2">
    <source>
        <dbReference type="Proteomes" id="UP000619761"/>
    </source>
</evidence>
<dbReference type="EMBL" id="BMYZ01000002">
    <property type="protein sequence ID" value="GGY79642.1"/>
    <property type="molecule type" value="Genomic_DNA"/>
</dbReference>
<name>A0ABQ3B5W3_9GAMM</name>